<sequence>MGSRYWYQIGLMLEVMTRAIAVSTTPVIPPERTRASGLLLTVILVGQFLAILNVNIVNVATPTIEADLRSSGAALQMIVAGYTIVYAVLLITGARLGDLFGYRNAFLGGLALFTLMTLGAGLAASTGWLIGFRFGQGAGAALMMPQVLTLIQRNYHGAARGRAIALWSAVVSGGIVAGQALGGILLGFGAGWRVVFLVVVPIGALLLIAGVRALPADDERGQGGLDPWGLISLSAAVLLLVVPLVLGRDLGWPPWGWVSMGLSVVVFGVFVAVERRVTARGGRPLISAGVLRAPGMRPGLGVLLFGPATWGAFLFTSALHLQNDLHLSPLASGMMMIPCALAFAVVGLGWPRLPARQQRTLVPFGYVVAAPAYLGLGLADGGGVAYALMSALIGAGLGVQVAVTNIATAQVDDAHAADASGALLTVIQLGQVIGVSTVGTLFISHQGTGSATMLTAAALAGLAVLAGTCSLFLVRRRRPAERG</sequence>
<accession>A0A918DKB5</accession>
<feature type="transmembrane region" description="Helical" evidence="5">
    <location>
        <begin position="227"/>
        <end position="246"/>
    </location>
</feature>
<dbReference type="SUPFAM" id="SSF103473">
    <property type="entry name" value="MFS general substrate transporter"/>
    <property type="match status" value="2"/>
</dbReference>
<feature type="transmembrane region" description="Helical" evidence="5">
    <location>
        <begin position="327"/>
        <end position="349"/>
    </location>
</feature>
<feature type="domain" description="Major facilitator superfamily (MFS) profile" evidence="6">
    <location>
        <begin position="39"/>
        <end position="478"/>
    </location>
</feature>
<gene>
    <name evidence="7" type="ORF">GCM10012289_31770</name>
</gene>
<dbReference type="InterPro" id="IPR011701">
    <property type="entry name" value="MFS"/>
</dbReference>
<dbReference type="PROSITE" id="PS50850">
    <property type="entry name" value="MFS"/>
    <property type="match status" value="1"/>
</dbReference>
<evidence type="ECO:0000313" key="7">
    <source>
        <dbReference type="EMBL" id="GGO69805.1"/>
    </source>
</evidence>
<keyword evidence="4 5" id="KW-0472">Membrane</keyword>
<feature type="transmembrane region" description="Helical" evidence="5">
    <location>
        <begin position="421"/>
        <end position="445"/>
    </location>
</feature>
<proteinExistence type="predicted"/>
<feature type="transmembrane region" description="Helical" evidence="5">
    <location>
        <begin position="361"/>
        <end position="379"/>
    </location>
</feature>
<dbReference type="PANTHER" id="PTHR42718:SF39">
    <property type="entry name" value="ACTINORHODIN TRANSPORTER-RELATED"/>
    <property type="match status" value="1"/>
</dbReference>
<feature type="transmembrane region" description="Helical" evidence="5">
    <location>
        <begin position="73"/>
        <end position="93"/>
    </location>
</feature>
<comment type="caution">
    <text evidence="7">The sequence shown here is derived from an EMBL/GenBank/DDBJ whole genome shotgun (WGS) entry which is preliminary data.</text>
</comment>
<dbReference type="AlphaFoldDB" id="A0A918DKB5"/>
<feature type="transmembrane region" description="Helical" evidence="5">
    <location>
        <begin position="252"/>
        <end position="273"/>
    </location>
</feature>
<dbReference type="GO" id="GO:0022857">
    <property type="term" value="F:transmembrane transporter activity"/>
    <property type="evidence" value="ECO:0007669"/>
    <property type="project" value="InterPro"/>
</dbReference>
<protein>
    <submittedName>
        <fullName evidence="7">MFS transporter</fullName>
    </submittedName>
</protein>
<dbReference type="Gene3D" id="1.20.1720.10">
    <property type="entry name" value="Multidrug resistance protein D"/>
    <property type="match status" value="1"/>
</dbReference>
<name>A0A918DKB5_9ACTN</name>
<dbReference type="GO" id="GO:0005886">
    <property type="term" value="C:plasma membrane"/>
    <property type="evidence" value="ECO:0007669"/>
    <property type="project" value="UniProtKB-SubCell"/>
</dbReference>
<evidence type="ECO:0000256" key="3">
    <source>
        <dbReference type="ARBA" id="ARBA00022989"/>
    </source>
</evidence>
<feature type="transmembrane region" description="Helical" evidence="5">
    <location>
        <begin position="451"/>
        <end position="474"/>
    </location>
</feature>
<evidence type="ECO:0000256" key="5">
    <source>
        <dbReference type="SAM" id="Phobius"/>
    </source>
</evidence>
<feature type="transmembrane region" description="Helical" evidence="5">
    <location>
        <begin position="163"/>
        <end position="188"/>
    </location>
</feature>
<feature type="transmembrane region" description="Helical" evidence="5">
    <location>
        <begin position="385"/>
        <end position="409"/>
    </location>
</feature>
<evidence type="ECO:0000256" key="4">
    <source>
        <dbReference type="ARBA" id="ARBA00023136"/>
    </source>
</evidence>
<reference evidence="7" key="1">
    <citation type="journal article" date="2014" name="Int. J. Syst. Evol. Microbiol.">
        <title>Complete genome sequence of Corynebacterium casei LMG S-19264T (=DSM 44701T), isolated from a smear-ripened cheese.</title>
        <authorList>
            <consortium name="US DOE Joint Genome Institute (JGI-PGF)"/>
            <person name="Walter F."/>
            <person name="Albersmeier A."/>
            <person name="Kalinowski J."/>
            <person name="Ruckert C."/>
        </authorList>
    </citation>
    <scope>NUCLEOTIDE SEQUENCE</scope>
    <source>
        <strain evidence="7">CGMCC 4.7368</strain>
    </source>
</reference>
<dbReference type="InterPro" id="IPR036259">
    <property type="entry name" value="MFS_trans_sf"/>
</dbReference>
<dbReference type="PANTHER" id="PTHR42718">
    <property type="entry name" value="MAJOR FACILITATOR SUPERFAMILY MULTIDRUG TRANSPORTER MFSC"/>
    <property type="match status" value="1"/>
</dbReference>
<dbReference type="CDD" id="cd17321">
    <property type="entry name" value="MFS_MMR_MDR_like"/>
    <property type="match status" value="1"/>
</dbReference>
<comment type="subcellular location">
    <subcellularLocation>
        <location evidence="1">Cell membrane</location>
        <topology evidence="1">Multi-pass membrane protein</topology>
    </subcellularLocation>
</comment>
<evidence type="ECO:0000259" key="6">
    <source>
        <dbReference type="PROSITE" id="PS50850"/>
    </source>
</evidence>
<evidence type="ECO:0000256" key="1">
    <source>
        <dbReference type="ARBA" id="ARBA00004651"/>
    </source>
</evidence>
<keyword evidence="3 5" id="KW-1133">Transmembrane helix</keyword>
<feature type="transmembrane region" description="Helical" evidence="5">
    <location>
        <begin position="194"/>
        <end position="215"/>
    </location>
</feature>
<evidence type="ECO:0000313" key="8">
    <source>
        <dbReference type="Proteomes" id="UP000646523"/>
    </source>
</evidence>
<feature type="transmembrane region" description="Helical" evidence="5">
    <location>
        <begin position="105"/>
        <end position="124"/>
    </location>
</feature>
<dbReference type="Proteomes" id="UP000646523">
    <property type="component" value="Unassembled WGS sequence"/>
</dbReference>
<dbReference type="EMBL" id="BMNH01000008">
    <property type="protein sequence ID" value="GGO69805.1"/>
    <property type="molecule type" value="Genomic_DNA"/>
</dbReference>
<dbReference type="Pfam" id="PF07690">
    <property type="entry name" value="MFS_1"/>
    <property type="match status" value="1"/>
</dbReference>
<dbReference type="PRINTS" id="PR01036">
    <property type="entry name" value="TCRTETB"/>
</dbReference>
<feature type="transmembrane region" description="Helical" evidence="5">
    <location>
        <begin position="37"/>
        <end position="61"/>
    </location>
</feature>
<reference evidence="7" key="2">
    <citation type="submission" date="2020-09" db="EMBL/GenBank/DDBJ databases">
        <authorList>
            <person name="Sun Q."/>
            <person name="Zhou Y."/>
        </authorList>
    </citation>
    <scope>NUCLEOTIDE SEQUENCE</scope>
    <source>
        <strain evidence="7">CGMCC 4.7368</strain>
    </source>
</reference>
<keyword evidence="8" id="KW-1185">Reference proteome</keyword>
<keyword evidence="2 5" id="KW-0812">Transmembrane</keyword>
<feature type="transmembrane region" description="Helical" evidence="5">
    <location>
        <begin position="300"/>
        <end position="321"/>
    </location>
</feature>
<dbReference type="InterPro" id="IPR020846">
    <property type="entry name" value="MFS_dom"/>
</dbReference>
<organism evidence="7 8">
    <name type="scientific">Nonomuraea cavernae</name>
    <dbReference type="NCBI Taxonomy" id="2045107"/>
    <lineage>
        <taxon>Bacteria</taxon>
        <taxon>Bacillati</taxon>
        <taxon>Actinomycetota</taxon>
        <taxon>Actinomycetes</taxon>
        <taxon>Streptosporangiales</taxon>
        <taxon>Streptosporangiaceae</taxon>
        <taxon>Nonomuraea</taxon>
    </lineage>
</organism>
<feature type="transmembrane region" description="Helical" evidence="5">
    <location>
        <begin position="6"/>
        <end position="25"/>
    </location>
</feature>
<dbReference type="Gene3D" id="1.20.1250.20">
    <property type="entry name" value="MFS general substrate transporter like domains"/>
    <property type="match status" value="1"/>
</dbReference>
<evidence type="ECO:0000256" key="2">
    <source>
        <dbReference type="ARBA" id="ARBA00022692"/>
    </source>
</evidence>